<name>A0A081BNC4_9BACT</name>
<dbReference type="InterPro" id="IPR051685">
    <property type="entry name" value="Ycf3/AcsC/BcsC/TPR_MFPF"/>
</dbReference>
<dbReference type="PANTHER" id="PTHR44943">
    <property type="entry name" value="CELLULOSE SYNTHASE OPERON PROTEIN C"/>
    <property type="match status" value="1"/>
</dbReference>
<dbReference type="InterPro" id="IPR001969">
    <property type="entry name" value="Aspartic_peptidase_AS"/>
</dbReference>
<sequence length="360" mass="40546">MKILLKCKGVICVLFCAVSVALCVPFGATADIYRWTDRAGKIHYATNPPSDSSISIEVKRNNRWYPYSPGENDAQHDEPSSPTITYTTSNPGTDLSIPTPSAQIISGEIILPYKQVNGAIIVDVKINDQITRPFILDTGASYTIISPRMVKELYLKPVLLQEDVMLQTANGQIKAPLVNLQTVQIGTSKTKNVTAAIHEFDTSSTVFGLLGLSFLNRFQLTVDAEHRRIILKDASARFRTNEQNCLIAKDYVRKGLTLEERSEQQIAVYQKAIALCPDFLEAYYRLGEIYLYKQDGEEALKIHQKIVELQPDEAEAYFRIGIAYLLLRNRKDAETFFQKALQLDPAHQQAAEYLQRIKKP</sequence>
<feature type="compositionally biased region" description="Polar residues" evidence="4">
    <location>
        <begin position="80"/>
        <end position="95"/>
    </location>
</feature>
<dbReference type="SMART" id="SM00028">
    <property type="entry name" value="TPR"/>
    <property type="match status" value="3"/>
</dbReference>
<keyword evidence="5" id="KW-0732">Signal</keyword>
<dbReference type="InterPro" id="IPR021109">
    <property type="entry name" value="Peptidase_aspartic_dom_sf"/>
</dbReference>
<feature type="region of interest" description="Disordered" evidence="4">
    <location>
        <begin position="67"/>
        <end position="95"/>
    </location>
</feature>
<dbReference type="GO" id="GO:0004190">
    <property type="term" value="F:aspartic-type endopeptidase activity"/>
    <property type="evidence" value="ECO:0007669"/>
    <property type="project" value="InterPro"/>
</dbReference>
<dbReference type="SUPFAM" id="SSF48452">
    <property type="entry name" value="TPR-like"/>
    <property type="match status" value="1"/>
</dbReference>
<evidence type="ECO:0000256" key="5">
    <source>
        <dbReference type="SAM" id="SignalP"/>
    </source>
</evidence>
<dbReference type="CDD" id="cd05483">
    <property type="entry name" value="retropepsin_like_bacteria"/>
    <property type="match status" value="1"/>
</dbReference>
<dbReference type="GO" id="GO:0006508">
    <property type="term" value="P:proteolysis"/>
    <property type="evidence" value="ECO:0007669"/>
    <property type="project" value="InterPro"/>
</dbReference>
<dbReference type="InterPro" id="IPR025392">
    <property type="entry name" value="DUF4124"/>
</dbReference>
<dbReference type="PANTHER" id="PTHR44943:SF8">
    <property type="entry name" value="TPR REPEAT-CONTAINING PROTEIN MJ0263"/>
    <property type="match status" value="1"/>
</dbReference>
<feature type="repeat" description="TPR" evidence="3">
    <location>
        <begin position="314"/>
        <end position="347"/>
    </location>
</feature>
<evidence type="ECO:0000256" key="3">
    <source>
        <dbReference type="PROSITE-ProRule" id="PRU00339"/>
    </source>
</evidence>
<evidence type="ECO:0000256" key="4">
    <source>
        <dbReference type="SAM" id="MobiDB-lite"/>
    </source>
</evidence>
<reference evidence="7" key="1">
    <citation type="journal article" date="2015" name="PeerJ">
        <title>First genomic representation of candidate bacterial phylum KSB3 points to enhanced environmental sensing as a trigger of wastewater bulking.</title>
        <authorList>
            <person name="Sekiguchi Y."/>
            <person name="Ohashi A."/>
            <person name="Parks D.H."/>
            <person name="Yamauchi T."/>
            <person name="Tyson G.W."/>
            <person name="Hugenholtz P."/>
        </authorList>
    </citation>
    <scope>NUCLEOTIDE SEQUENCE [LARGE SCALE GENOMIC DNA]</scope>
</reference>
<evidence type="ECO:0000259" key="6">
    <source>
        <dbReference type="Pfam" id="PF13511"/>
    </source>
</evidence>
<feature type="chain" id="PRO_5001755186" evidence="5">
    <location>
        <begin position="31"/>
        <end position="360"/>
    </location>
</feature>
<organism evidence="7">
    <name type="scientific">Candidatus Moduliflexus flocculans</name>
    <dbReference type="NCBI Taxonomy" id="1499966"/>
    <lineage>
        <taxon>Bacteria</taxon>
        <taxon>Candidatus Moduliflexota</taxon>
        <taxon>Candidatus Moduliflexia</taxon>
        <taxon>Candidatus Moduliflexales</taxon>
        <taxon>Candidatus Moduliflexaceae</taxon>
    </lineage>
</organism>
<evidence type="ECO:0000256" key="1">
    <source>
        <dbReference type="ARBA" id="ARBA00022737"/>
    </source>
</evidence>
<dbReference type="AlphaFoldDB" id="A0A081BNC4"/>
<keyword evidence="8" id="KW-1185">Reference proteome</keyword>
<dbReference type="InterPro" id="IPR011969">
    <property type="entry name" value="Clan_AA_Asp_peptidase_C"/>
</dbReference>
<dbReference type="PROSITE" id="PS50293">
    <property type="entry name" value="TPR_REGION"/>
    <property type="match status" value="2"/>
</dbReference>
<dbReference type="PROSITE" id="PS00141">
    <property type="entry name" value="ASP_PROTEASE"/>
    <property type="match status" value="1"/>
</dbReference>
<dbReference type="InterPro" id="IPR019734">
    <property type="entry name" value="TPR_rpt"/>
</dbReference>
<dbReference type="Pfam" id="PF13975">
    <property type="entry name" value="gag-asp_proteas"/>
    <property type="match status" value="1"/>
</dbReference>
<dbReference type="Gene3D" id="2.40.70.10">
    <property type="entry name" value="Acid Proteases"/>
    <property type="match status" value="1"/>
</dbReference>
<protein>
    <submittedName>
        <fullName evidence="7">Designed protein CTPR3</fullName>
    </submittedName>
</protein>
<accession>A0A081BNC4</accession>
<dbReference type="STRING" id="1499966.U14_03136"/>
<keyword evidence="1" id="KW-0677">Repeat</keyword>
<proteinExistence type="predicted"/>
<dbReference type="Proteomes" id="UP000030700">
    <property type="component" value="Unassembled WGS sequence"/>
</dbReference>
<dbReference type="InterPro" id="IPR034122">
    <property type="entry name" value="Retropepsin-like_bacterial"/>
</dbReference>
<dbReference type="EMBL" id="DF820457">
    <property type="protein sequence ID" value="GAK51890.1"/>
    <property type="molecule type" value="Genomic_DNA"/>
</dbReference>
<dbReference type="SUPFAM" id="SSF50630">
    <property type="entry name" value="Acid proteases"/>
    <property type="match status" value="1"/>
</dbReference>
<dbReference type="PROSITE" id="PS50005">
    <property type="entry name" value="TPR"/>
    <property type="match status" value="2"/>
</dbReference>
<dbReference type="Gene3D" id="1.25.40.10">
    <property type="entry name" value="Tetratricopeptide repeat domain"/>
    <property type="match status" value="1"/>
</dbReference>
<keyword evidence="2 3" id="KW-0802">TPR repeat</keyword>
<evidence type="ECO:0000256" key="2">
    <source>
        <dbReference type="ARBA" id="ARBA00022803"/>
    </source>
</evidence>
<dbReference type="NCBIfam" id="TIGR02281">
    <property type="entry name" value="clan_AA_DTGA"/>
    <property type="match status" value="1"/>
</dbReference>
<feature type="signal peptide" evidence="5">
    <location>
        <begin position="1"/>
        <end position="30"/>
    </location>
</feature>
<dbReference type="InterPro" id="IPR011990">
    <property type="entry name" value="TPR-like_helical_dom_sf"/>
</dbReference>
<dbReference type="Pfam" id="PF13424">
    <property type="entry name" value="TPR_12"/>
    <property type="match status" value="1"/>
</dbReference>
<evidence type="ECO:0000313" key="7">
    <source>
        <dbReference type="EMBL" id="GAK51890.1"/>
    </source>
</evidence>
<dbReference type="HOGENOM" id="CLU_791457_0_0_0"/>
<dbReference type="Pfam" id="PF13511">
    <property type="entry name" value="DUF4124"/>
    <property type="match status" value="1"/>
</dbReference>
<gene>
    <name evidence="7" type="ORF">U14_03136</name>
</gene>
<feature type="repeat" description="TPR" evidence="3">
    <location>
        <begin position="280"/>
        <end position="313"/>
    </location>
</feature>
<evidence type="ECO:0000313" key="8">
    <source>
        <dbReference type="Proteomes" id="UP000030700"/>
    </source>
</evidence>
<feature type="domain" description="DUF4124" evidence="6">
    <location>
        <begin position="25"/>
        <end position="57"/>
    </location>
</feature>